<evidence type="ECO:0000313" key="4">
    <source>
        <dbReference type="Proteomes" id="UP001418796"/>
    </source>
</evidence>
<name>A0ABU9VPL9_9BACI</name>
<dbReference type="EMBL" id="JBCITK010000002">
    <property type="protein sequence ID" value="MEN0645542.1"/>
    <property type="molecule type" value="Genomic_DNA"/>
</dbReference>
<dbReference type="Proteomes" id="UP001418796">
    <property type="component" value="Unassembled WGS sequence"/>
</dbReference>
<sequence length="365" mass="41819">MTILNKMNDLINQNHDFLKRQEKNLSRAAVMQVMRTLTVQPNEHFDTTMLKRSQPLSQWKELHGTKENFTNLFKDAQTAVLKINSENKEALIKQRDAFEKTLNKPHYKLPIIFSERKETIKQEITKLNFDIKKMDSTIQSINERGRSLNADVDYFLNNRNEKRSLGLPDYDKNSMFASAYKQFKIESHSGIKETESQLSKNQIISLTSQSVTGIESTDKLGERLSITSNLLAEMEHKLNVINYLKSSGIQVSEDLRKDANTTIASLALYFDKDKTSYEQGNMALSFKNDKGIGIEASDLQRKGLTHQANEAENKLSNMLIKNDAALSDVTKVLASEDQKFNSLFQSNFSNERNEKQHDKEPALER</sequence>
<feature type="coiled-coil region" evidence="1">
    <location>
        <begin position="294"/>
        <end position="328"/>
    </location>
</feature>
<evidence type="ECO:0000256" key="2">
    <source>
        <dbReference type="SAM" id="MobiDB-lite"/>
    </source>
</evidence>
<feature type="region of interest" description="Disordered" evidence="2">
    <location>
        <begin position="345"/>
        <end position="365"/>
    </location>
</feature>
<organism evidence="3 4">
    <name type="scientific">Alkalicoccobacillus gibsonii</name>
    <dbReference type="NCBI Taxonomy" id="79881"/>
    <lineage>
        <taxon>Bacteria</taxon>
        <taxon>Bacillati</taxon>
        <taxon>Bacillota</taxon>
        <taxon>Bacilli</taxon>
        <taxon>Bacillales</taxon>
        <taxon>Bacillaceae</taxon>
        <taxon>Alkalicoccobacillus</taxon>
    </lineage>
</organism>
<keyword evidence="4" id="KW-1185">Reference proteome</keyword>
<evidence type="ECO:0008006" key="5">
    <source>
        <dbReference type="Google" id="ProtNLM"/>
    </source>
</evidence>
<keyword evidence="1" id="KW-0175">Coiled coil</keyword>
<evidence type="ECO:0000313" key="3">
    <source>
        <dbReference type="EMBL" id="MEN0645542.1"/>
    </source>
</evidence>
<feature type="compositionally biased region" description="Basic and acidic residues" evidence="2">
    <location>
        <begin position="351"/>
        <end position="365"/>
    </location>
</feature>
<protein>
    <recommendedName>
        <fullName evidence="5">LXG domain-containing protein</fullName>
    </recommendedName>
</protein>
<comment type="caution">
    <text evidence="3">The sequence shown here is derived from an EMBL/GenBank/DDBJ whole genome shotgun (WGS) entry which is preliminary data.</text>
</comment>
<accession>A0ABU9VPL9</accession>
<reference evidence="3 4" key="1">
    <citation type="submission" date="2024-03" db="EMBL/GenBank/DDBJ databases">
        <title>Bacilli Hybrid Assemblies.</title>
        <authorList>
            <person name="Kovac J."/>
        </authorList>
    </citation>
    <scope>NUCLEOTIDE SEQUENCE [LARGE SCALE GENOMIC DNA]</scope>
    <source>
        <strain evidence="3 4">FSL R7-0666</strain>
    </source>
</reference>
<proteinExistence type="predicted"/>
<evidence type="ECO:0000256" key="1">
    <source>
        <dbReference type="SAM" id="Coils"/>
    </source>
</evidence>
<gene>
    <name evidence="3" type="ORF">MKY91_20465</name>
</gene>
<dbReference type="RefSeq" id="WP_343132209.1">
    <property type="nucleotide sequence ID" value="NZ_JBCITK010000002.1"/>
</dbReference>